<evidence type="ECO:0000256" key="1">
    <source>
        <dbReference type="SAM" id="SignalP"/>
    </source>
</evidence>
<keyword evidence="4" id="KW-1185">Reference proteome</keyword>
<dbReference type="Pfam" id="PF08269">
    <property type="entry name" value="dCache_2"/>
    <property type="match status" value="1"/>
</dbReference>
<dbReference type="Gene3D" id="3.30.450.20">
    <property type="entry name" value="PAS domain"/>
    <property type="match status" value="1"/>
</dbReference>
<comment type="caution">
    <text evidence="3">The sequence shown here is derived from an EMBL/GenBank/DDBJ whole genome shotgun (WGS) entry which is preliminary data.</text>
</comment>
<feature type="domain" description="Double Cache" evidence="2">
    <location>
        <begin position="56"/>
        <end position="129"/>
    </location>
</feature>
<name>A0A848GWQ9_9BURK</name>
<dbReference type="Proteomes" id="UP000541185">
    <property type="component" value="Unassembled WGS sequence"/>
</dbReference>
<protein>
    <recommendedName>
        <fullName evidence="2">Double Cache domain-containing protein</fullName>
    </recommendedName>
</protein>
<feature type="chain" id="PRO_5032838562" description="Double Cache domain-containing protein" evidence="1">
    <location>
        <begin position="23"/>
        <end position="150"/>
    </location>
</feature>
<feature type="signal peptide" evidence="1">
    <location>
        <begin position="1"/>
        <end position="22"/>
    </location>
</feature>
<accession>A0A848GWQ9</accession>
<dbReference type="RefSeq" id="WP_169417330.1">
    <property type="nucleotide sequence ID" value="NZ_JABBFX010000001.1"/>
</dbReference>
<organism evidence="3 4">
    <name type="scientific">Ramlibacter agri</name>
    <dbReference type="NCBI Taxonomy" id="2728837"/>
    <lineage>
        <taxon>Bacteria</taxon>
        <taxon>Pseudomonadati</taxon>
        <taxon>Pseudomonadota</taxon>
        <taxon>Betaproteobacteria</taxon>
        <taxon>Burkholderiales</taxon>
        <taxon>Comamonadaceae</taxon>
        <taxon>Ramlibacter</taxon>
    </lineage>
</organism>
<reference evidence="3 4" key="1">
    <citation type="submission" date="2020-04" db="EMBL/GenBank/DDBJ databases">
        <title>Ramlibacter sp. G-1-2-2 isolated from soil.</title>
        <authorList>
            <person name="Dahal R.H."/>
        </authorList>
    </citation>
    <scope>NUCLEOTIDE SEQUENCE [LARGE SCALE GENOMIC DNA]</scope>
    <source>
        <strain evidence="3 4">G-1-2-2</strain>
    </source>
</reference>
<sequence>MKTWIRAAMALALTVSAGFAAADTPAEAKAMLAEAHALVVSKGLDGAAADFNAGGKWKHPKAYVVLVNFDGGTLLAHADNPKLAGKSFLEARDASGKAFVQETIANVKSSGESLVDYRWANPTTKKIDNGHLMARRVPGKEAYVAVGYWE</sequence>
<dbReference type="InterPro" id="IPR004010">
    <property type="entry name" value="Double_Cache_2"/>
</dbReference>
<evidence type="ECO:0000313" key="3">
    <source>
        <dbReference type="EMBL" id="NML43096.1"/>
    </source>
</evidence>
<dbReference type="AlphaFoldDB" id="A0A848GWQ9"/>
<dbReference type="EMBL" id="JABBFX010000001">
    <property type="protein sequence ID" value="NML43096.1"/>
    <property type="molecule type" value="Genomic_DNA"/>
</dbReference>
<keyword evidence="1" id="KW-0732">Signal</keyword>
<evidence type="ECO:0000259" key="2">
    <source>
        <dbReference type="Pfam" id="PF08269"/>
    </source>
</evidence>
<gene>
    <name evidence="3" type="ORF">HHL11_04990</name>
</gene>
<evidence type="ECO:0000313" key="4">
    <source>
        <dbReference type="Proteomes" id="UP000541185"/>
    </source>
</evidence>
<proteinExistence type="predicted"/>